<dbReference type="AlphaFoldDB" id="C1MJL7"/>
<dbReference type="Gene3D" id="3.30.70.1170">
    <property type="entry name" value="Sun protein, domain 3"/>
    <property type="match status" value="1"/>
</dbReference>
<dbReference type="GO" id="GO:0000470">
    <property type="term" value="P:maturation of LSU-rRNA"/>
    <property type="evidence" value="ECO:0007669"/>
    <property type="project" value="TreeGrafter"/>
</dbReference>
<dbReference type="PRINTS" id="PR02012">
    <property type="entry name" value="RCMTNOP2"/>
</dbReference>
<feature type="binding site" evidence="9">
    <location>
        <position position="211"/>
    </location>
    <ligand>
        <name>S-adenosyl-L-methionine</name>
        <dbReference type="ChEBI" id="CHEBI:59789"/>
    </ligand>
</feature>
<evidence type="ECO:0000256" key="8">
    <source>
        <dbReference type="ARBA" id="ARBA00023242"/>
    </source>
</evidence>
<dbReference type="GO" id="GO:0003723">
    <property type="term" value="F:RNA binding"/>
    <property type="evidence" value="ECO:0007669"/>
    <property type="project" value="UniProtKB-UniRule"/>
</dbReference>
<feature type="binding site" evidence="9">
    <location>
        <position position="184"/>
    </location>
    <ligand>
        <name>S-adenosyl-L-methionine</name>
        <dbReference type="ChEBI" id="CHEBI:59789"/>
    </ligand>
</feature>
<dbReference type="GO" id="GO:0070475">
    <property type="term" value="P:rRNA base methylation"/>
    <property type="evidence" value="ECO:0007669"/>
    <property type="project" value="TreeGrafter"/>
</dbReference>
<dbReference type="EMBL" id="GG663736">
    <property type="protein sequence ID" value="EEH59610.1"/>
    <property type="molecule type" value="Genomic_DNA"/>
</dbReference>
<dbReference type="GO" id="GO:0005730">
    <property type="term" value="C:nucleolus"/>
    <property type="evidence" value="ECO:0007669"/>
    <property type="project" value="UniProtKB-SubCell"/>
</dbReference>
<dbReference type="InterPro" id="IPR023273">
    <property type="entry name" value="RCMT_NOP2"/>
</dbReference>
<dbReference type="PROSITE" id="PS01153">
    <property type="entry name" value="NOL1_NOP2_SUN"/>
    <property type="match status" value="1"/>
</dbReference>
<dbReference type="InterPro" id="IPR054728">
    <property type="entry name" value="RsmB-like_ferredoxin"/>
</dbReference>
<evidence type="ECO:0000256" key="4">
    <source>
        <dbReference type="ARBA" id="ARBA00022603"/>
    </source>
</evidence>
<feature type="active site" description="Nucleophile" evidence="9">
    <location>
        <position position="285"/>
    </location>
</feature>
<keyword evidence="3" id="KW-0690">Ribosome biogenesis</keyword>
<sequence length="353" mass="39221">VPDLQRVQARIQDVVRVLQDFKSRREEGRSRGEYVDRLVADLATYYGYNTFLTRYFIETFSVAETMELLEANETQRPVTLRTNTLKCRRRELAAALINRGVNLDPIGKWSKVGLLVYDSRVPIGATPEYMAGHYMLQSASSFLPCMALAPQDGERVLDMAAAPGGKTTYVAALMRNTGQIFANEFQKKRLSSLVANLQRMGCTNAVVCNYDGRQLPKVLGRVDRVLLDAPCSGTGVIAKDSSVKVSKSEADIAKCAHLQKELLVAAVDCCDATSKTGGYVVYSTCSVTVEENEAVVDYLLKKRDVKLVSTGLEFGREAFASYRGKNFHPSVTKARRFYPHVHNMDGFFVAKIK</sequence>
<accession>C1MJL7</accession>
<evidence type="ECO:0000256" key="9">
    <source>
        <dbReference type="PROSITE-ProRule" id="PRU01023"/>
    </source>
</evidence>
<evidence type="ECO:0000256" key="3">
    <source>
        <dbReference type="ARBA" id="ARBA00022517"/>
    </source>
</evidence>
<dbReference type="GO" id="GO:0009383">
    <property type="term" value="F:rRNA (cytosine-C5-)-methyltransferase activity"/>
    <property type="evidence" value="ECO:0007669"/>
    <property type="project" value="TreeGrafter"/>
</dbReference>
<dbReference type="STRING" id="564608.C1MJL7"/>
<keyword evidence="8" id="KW-0539">Nucleus</keyword>
<dbReference type="InterPro" id="IPR023267">
    <property type="entry name" value="RCMT"/>
</dbReference>
<comment type="similarity">
    <text evidence="2 9">Belongs to the class I-like SAM-binding methyltransferase superfamily. RsmB/NOP family.</text>
</comment>
<dbReference type="InterPro" id="IPR029063">
    <property type="entry name" value="SAM-dependent_MTases_sf"/>
</dbReference>
<dbReference type="PROSITE" id="PS51686">
    <property type="entry name" value="SAM_MT_RSMB_NOP"/>
    <property type="match status" value="1"/>
</dbReference>
<feature type="binding site" evidence="9">
    <location>
        <begin position="160"/>
        <end position="166"/>
    </location>
    <ligand>
        <name>S-adenosyl-L-methionine</name>
        <dbReference type="ChEBI" id="CHEBI:59789"/>
    </ligand>
</feature>
<dbReference type="GeneID" id="9681412"/>
<dbReference type="InterPro" id="IPR049560">
    <property type="entry name" value="MeTrfase_RsmB-F_NOP2_cat"/>
</dbReference>
<dbReference type="SUPFAM" id="SSF53335">
    <property type="entry name" value="S-adenosyl-L-methionine-dependent methyltransferases"/>
    <property type="match status" value="1"/>
</dbReference>
<feature type="domain" description="SAM-dependent MTase RsmB/NOP-type" evidence="10">
    <location>
        <begin position="68"/>
        <end position="353"/>
    </location>
</feature>
<evidence type="ECO:0000256" key="6">
    <source>
        <dbReference type="ARBA" id="ARBA00022691"/>
    </source>
</evidence>
<dbReference type="FunFam" id="3.30.70.1170:FF:000001">
    <property type="entry name" value="Ribosomal RNA methyltransferase Nop2"/>
    <property type="match status" value="1"/>
</dbReference>
<dbReference type="InterPro" id="IPR011023">
    <property type="entry name" value="Nop2p"/>
</dbReference>
<feature type="non-terminal residue" evidence="11">
    <location>
        <position position="1"/>
    </location>
</feature>
<organism evidence="12">
    <name type="scientific">Micromonas pusilla (strain CCMP1545)</name>
    <name type="common">Picoplanktonic green alga</name>
    <dbReference type="NCBI Taxonomy" id="564608"/>
    <lineage>
        <taxon>Eukaryota</taxon>
        <taxon>Viridiplantae</taxon>
        <taxon>Chlorophyta</taxon>
        <taxon>Mamiellophyceae</taxon>
        <taxon>Mamiellales</taxon>
        <taxon>Mamiellaceae</taxon>
        <taxon>Micromonas</taxon>
    </lineage>
</organism>
<reference evidence="11 12" key="1">
    <citation type="journal article" date="2009" name="Science">
        <title>Green evolution and dynamic adaptations revealed by genomes of the marine picoeukaryotes Micromonas.</title>
        <authorList>
            <person name="Worden A.Z."/>
            <person name="Lee J.H."/>
            <person name="Mock T."/>
            <person name="Rouze P."/>
            <person name="Simmons M.P."/>
            <person name="Aerts A.L."/>
            <person name="Allen A.E."/>
            <person name="Cuvelier M.L."/>
            <person name="Derelle E."/>
            <person name="Everett M.V."/>
            <person name="Foulon E."/>
            <person name="Grimwood J."/>
            <person name="Gundlach H."/>
            <person name="Henrissat B."/>
            <person name="Napoli C."/>
            <person name="McDonald S.M."/>
            <person name="Parker M.S."/>
            <person name="Rombauts S."/>
            <person name="Salamov A."/>
            <person name="Von Dassow P."/>
            <person name="Badger J.H."/>
            <person name="Coutinho P.M."/>
            <person name="Demir E."/>
            <person name="Dubchak I."/>
            <person name="Gentemann C."/>
            <person name="Eikrem W."/>
            <person name="Gready J.E."/>
            <person name="John U."/>
            <person name="Lanier W."/>
            <person name="Lindquist E.A."/>
            <person name="Lucas S."/>
            <person name="Mayer K.F."/>
            <person name="Moreau H."/>
            <person name="Not F."/>
            <person name="Otillar R."/>
            <person name="Panaud O."/>
            <person name="Pangilinan J."/>
            <person name="Paulsen I."/>
            <person name="Piegu B."/>
            <person name="Poliakov A."/>
            <person name="Robbens S."/>
            <person name="Schmutz J."/>
            <person name="Toulza E."/>
            <person name="Wyss T."/>
            <person name="Zelensky A."/>
            <person name="Zhou K."/>
            <person name="Armbrust E.V."/>
            <person name="Bhattacharya D."/>
            <person name="Goodenough U.W."/>
            <person name="Van de Peer Y."/>
            <person name="Grigoriev I.V."/>
        </authorList>
    </citation>
    <scope>NUCLEOTIDE SEQUENCE [LARGE SCALE GENOMIC DNA]</scope>
    <source>
        <strain evidence="11 12">CCMP1545</strain>
    </source>
</reference>
<evidence type="ECO:0000256" key="5">
    <source>
        <dbReference type="ARBA" id="ARBA00022679"/>
    </source>
</evidence>
<dbReference type="NCBIfam" id="TIGR00446">
    <property type="entry name" value="nop2p"/>
    <property type="match status" value="1"/>
</dbReference>
<keyword evidence="6 9" id="KW-0949">S-adenosyl-L-methionine</keyword>
<dbReference type="Proteomes" id="UP000001876">
    <property type="component" value="Unassembled WGS sequence"/>
</dbReference>
<evidence type="ECO:0000259" key="10">
    <source>
        <dbReference type="PROSITE" id="PS51686"/>
    </source>
</evidence>
<dbReference type="PANTHER" id="PTHR22807:SF30">
    <property type="entry name" value="28S RRNA (CYTOSINE(4447)-C(5))-METHYLTRANSFERASE-RELATED"/>
    <property type="match status" value="1"/>
</dbReference>
<feature type="non-terminal residue" evidence="11">
    <location>
        <position position="353"/>
    </location>
</feature>
<evidence type="ECO:0000256" key="1">
    <source>
        <dbReference type="ARBA" id="ARBA00004604"/>
    </source>
</evidence>
<evidence type="ECO:0000313" key="11">
    <source>
        <dbReference type="EMBL" id="EEH59610.1"/>
    </source>
</evidence>
<dbReference type="InterPro" id="IPR018314">
    <property type="entry name" value="RsmB/NOL1/NOP2-like_CS"/>
</dbReference>
<dbReference type="PRINTS" id="PR02008">
    <property type="entry name" value="RCMTFAMILY"/>
</dbReference>
<keyword evidence="12" id="KW-1185">Reference proteome</keyword>
<evidence type="ECO:0000256" key="7">
    <source>
        <dbReference type="ARBA" id="ARBA00022884"/>
    </source>
</evidence>
<feature type="binding site" evidence="9">
    <location>
        <position position="228"/>
    </location>
    <ligand>
        <name>S-adenosyl-L-methionine</name>
        <dbReference type="ChEBI" id="CHEBI:59789"/>
    </ligand>
</feature>
<dbReference type="InterPro" id="IPR001678">
    <property type="entry name" value="MeTrfase_RsmB-F_NOP2_dom"/>
</dbReference>
<dbReference type="RefSeq" id="XP_003056234.1">
    <property type="nucleotide sequence ID" value="XM_003056188.1"/>
</dbReference>
<evidence type="ECO:0000256" key="2">
    <source>
        <dbReference type="ARBA" id="ARBA00007494"/>
    </source>
</evidence>
<dbReference type="PANTHER" id="PTHR22807">
    <property type="entry name" value="NOP2 YEAST -RELATED NOL1/NOP2/FMU SUN DOMAIN-CONTAINING"/>
    <property type="match status" value="1"/>
</dbReference>
<dbReference type="eggNOG" id="KOG1122">
    <property type="taxonomic scope" value="Eukaryota"/>
</dbReference>
<dbReference type="Gene3D" id="3.40.50.150">
    <property type="entry name" value="Vaccinia Virus protein VP39"/>
    <property type="match status" value="1"/>
</dbReference>
<protein>
    <submittedName>
        <fullName evidence="11">Predicted protein</fullName>
    </submittedName>
</protein>
<dbReference type="KEGG" id="mpp:MICPUCDRAFT_2498"/>
<proteinExistence type="inferred from homology"/>
<keyword evidence="7 9" id="KW-0694">RNA-binding</keyword>
<gene>
    <name evidence="11" type="ORF">MICPUCDRAFT_2498</name>
</gene>
<dbReference type="Pfam" id="PF22458">
    <property type="entry name" value="RsmF-B_ferredox"/>
    <property type="match status" value="1"/>
</dbReference>
<comment type="subcellular location">
    <subcellularLocation>
        <location evidence="1">Nucleus</location>
        <location evidence="1">Nucleolus</location>
    </subcellularLocation>
</comment>
<name>C1MJL7_MICPC</name>
<keyword evidence="4 9" id="KW-0489">Methyltransferase</keyword>
<dbReference type="OMA" id="EPEENEF"/>
<dbReference type="Pfam" id="PF01189">
    <property type="entry name" value="Methyltr_RsmB-F"/>
    <property type="match status" value="1"/>
</dbReference>
<keyword evidence="5 9" id="KW-0808">Transferase</keyword>
<dbReference type="OrthoDB" id="427002at2759"/>
<evidence type="ECO:0000313" key="12">
    <source>
        <dbReference type="Proteomes" id="UP000001876"/>
    </source>
</evidence>